<sequence>MPQLNPSPWLMIFLMTWTMFLLFFLNKTTKYAYQNTPLMKKMKETTTRSWNWPWY</sequence>
<dbReference type="GO" id="GO:0015986">
    <property type="term" value="P:proton motive force-driven ATP synthesis"/>
    <property type="evidence" value="ECO:0007669"/>
    <property type="project" value="InterPro"/>
</dbReference>
<keyword evidence="6 12" id="KW-0375">Hydrogen ion transport</keyword>
<keyword evidence="10 13" id="KW-0472">Membrane</keyword>
<evidence type="ECO:0000256" key="2">
    <source>
        <dbReference type="ARBA" id="ARBA00008892"/>
    </source>
</evidence>
<evidence type="ECO:0000256" key="10">
    <source>
        <dbReference type="ARBA" id="ARBA00023136"/>
    </source>
</evidence>
<dbReference type="GO" id="GO:0045259">
    <property type="term" value="C:proton-transporting ATP synthase complex"/>
    <property type="evidence" value="ECO:0007669"/>
    <property type="project" value="UniProtKB-KW"/>
</dbReference>
<gene>
    <name evidence="14" type="primary">ATPase 8</name>
</gene>
<name>C4T892_9SAUR</name>
<evidence type="ECO:0000256" key="11">
    <source>
        <dbReference type="ARBA" id="ARBA00023310"/>
    </source>
</evidence>
<dbReference type="PANTHER" id="PTHR39937:SF1">
    <property type="entry name" value="ATP SYNTHASE PROTEIN 8"/>
    <property type="match status" value="1"/>
</dbReference>
<protein>
    <recommendedName>
        <fullName evidence="12">ATP synthase complex subunit 8</fullName>
    </recommendedName>
</protein>
<comment type="similarity">
    <text evidence="2 12">Belongs to the ATPase protein 8 family.</text>
</comment>
<keyword evidence="11" id="KW-0066">ATP synthesis</keyword>
<dbReference type="Pfam" id="PF00895">
    <property type="entry name" value="ATP-synt_8"/>
    <property type="match status" value="1"/>
</dbReference>
<evidence type="ECO:0000256" key="9">
    <source>
        <dbReference type="ARBA" id="ARBA00023128"/>
    </source>
</evidence>
<dbReference type="GO" id="GO:0015078">
    <property type="term" value="F:proton transmembrane transporter activity"/>
    <property type="evidence" value="ECO:0007669"/>
    <property type="project" value="InterPro"/>
</dbReference>
<keyword evidence="3 12" id="KW-0813">Transport</keyword>
<evidence type="ECO:0000313" key="14">
    <source>
        <dbReference type="EMBL" id="BAH70412.1"/>
    </source>
</evidence>
<evidence type="ECO:0000256" key="7">
    <source>
        <dbReference type="ARBA" id="ARBA00022989"/>
    </source>
</evidence>
<dbReference type="InterPro" id="IPR050635">
    <property type="entry name" value="ATPase_protein_8"/>
</dbReference>
<feature type="transmembrane region" description="Helical" evidence="13">
    <location>
        <begin position="6"/>
        <end position="25"/>
    </location>
</feature>
<evidence type="ECO:0000256" key="6">
    <source>
        <dbReference type="ARBA" id="ARBA00022781"/>
    </source>
</evidence>
<comment type="subcellular location">
    <subcellularLocation>
        <location evidence="1 12">Mitochondrion membrane</location>
        <topology evidence="1 12">Single-pass membrane protein</topology>
    </subcellularLocation>
</comment>
<evidence type="ECO:0000256" key="5">
    <source>
        <dbReference type="ARBA" id="ARBA00022692"/>
    </source>
</evidence>
<evidence type="ECO:0000256" key="13">
    <source>
        <dbReference type="SAM" id="Phobius"/>
    </source>
</evidence>
<evidence type="ECO:0000256" key="12">
    <source>
        <dbReference type="RuleBase" id="RU003661"/>
    </source>
</evidence>
<keyword evidence="5 12" id="KW-0812">Transmembrane</keyword>
<dbReference type="PANTHER" id="PTHR39937">
    <property type="entry name" value="ATP SYNTHASE PROTEIN 8"/>
    <property type="match status" value="1"/>
</dbReference>
<evidence type="ECO:0000256" key="1">
    <source>
        <dbReference type="ARBA" id="ARBA00004304"/>
    </source>
</evidence>
<evidence type="ECO:0000256" key="8">
    <source>
        <dbReference type="ARBA" id="ARBA00023065"/>
    </source>
</evidence>
<dbReference type="InterPro" id="IPR001421">
    <property type="entry name" value="ATP8_metazoa"/>
</dbReference>
<dbReference type="GO" id="GO:0031966">
    <property type="term" value="C:mitochondrial membrane"/>
    <property type="evidence" value="ECO:0007669"/>
    <property type="project" value="UniProtKB-SubCell"/>
</dbReference>
<organism evidence="14">
    <name type="scientific">Anolis cybotes</name>
    <name type="common">large-headed anole</name>
    <dbReference type="NCBI Taxonomy" id="38891"/>
    <lineage>
        <taxon>Eukaryota</taxon>
        <taxon>Metazoa</taxon>
        <taxon>Chordata</taxon>
        <taxon>Craniata</taxon>
        <taxon>Vertebrata</taxon>
        <taxon>Euteleostomi</taxon>
        <taxon>Lepidosauria</taxon>
        <taxon>Squamata</taxon>
        <taxon>Bifurcata</taxon>
        <taxon>Unidentata</taxon>
        <taxon>Episquamata</taxon>
        <taxon>Toxicofera</taxon>
        <taxon>Iguania</taxon>
        <taxon>Dactyloidae</taxon>
        <taxon>Anolis</taxon>
    </lineage>
</organism>
<evidence type="ECO:0000256" key="3">
    <source>
        <dbReference type="ARBA" id="ARBA00022448"/>
    </source>
</evidence>
<dbReference type="AlphaFoldDB" id="C4T892"/>
<proteinExistence type="inferred from homology"/>
<accession>C4T892</accession>
<keyword evidence="4 12" id="KW-0138">CF(0)</keyword>
<geneLocation type="mitochondrion" evidence="14"/>
<keyword evidence="8 12" id="KW-0406">Ion transport</keyword>
<dbReference type="EMBL" id="AB218960">
    <property type="protein sequence ID" value="BAH70412.1"/>
    <property type="molecule type" value="Genomic_DNA"/>
</dbReference>
<reference evidence="14" key="1">
    <citation type="journal article" date="2009" name="Gene">
        <title>Mitogenomic perspectives into iguanid phylogeny and biogeography: Gondwanan vicariance for the origin of Madagascan oplurines.</title>
        <authorList>
            <person name="Okajima Y."/>
            <person name="Kumazawa Y."/>
        </authorList>
    </citation>
    <scope>NUCLEOTIDE SEQUENCE</scope>
</reference>
<keyword evidence="7 13" id="KW-1133">Transmembrane helix</keyword>
<evidence type="ECO:0000256" key="4">
    <source>
        <dbReference type="ARBA" id="ARBA00022547"/>
    </source>
</evidence>
<keyword evidence="9 12" id="KW-0496">Mitochondrion</keyword>